<dbReference type="Gene3D" id="1.10.510.10">
    <property type="entry name" value="Transferase(Phosphotransferase) domain 1"/>
    <property type="match status" value="1"/>
</dbReference>
<dbReference type="SMART" id="SM00220">
    <property type="entry name" value="S_TKc"/>
    <property type="match status" value="1"/>
</dbReference>
<sequence>MGANLSLLAPHAHTVAARSYVDVFSNLEFLSVVKNSRFLKTMKAYDRSTGMLVAVKIFVKPMLEPVDLYAVAEKVAREALILAPHPCFLPWHQIIETSASAYLVRQLAHSSVYDRLATRPFLAPIEKLWLVYQLLRAVHLLHEQHQRTHGDIKTENLLVTRAGWLVLADFAQHIKPAYLPNDNPSEFVFYFDSSNRRSCYLAPERFYTRAERAATLDARATWRVLPEMDMFSVGCVIAELYTDGEPTFSLSDLYRYKRGQGAPNVRIADPRMRGVVSRLLDVDPSWRPLAGTILAELRGTLFPAYFDDFLYEFMLELHSAGVLRFDDNYCESDRRIDLVYTNYDRIATALGFAYPAPLQSGASVNSAQDADFPHLKVRLPGVPNTYIFRTAEQIRSAEHRTADNESAHEQGALVLLETVFALVRSLRRPRSKIRACELILALLERVADEHKLDRALPYVCSLVEDFLAEAPRSHDAGVSNNNENIPAPVSGSSSGPHGAVVARVALLAMTNLLRTCTTVSTLNTLVFPEFVCPLLKSIAFLHASAHEDTALVKCIMARCFPYLAQICERFRSFAAHDTQNTTGERGIHAASVRAAADFKDIAEALLTDTSVDVRVAVVNHMEPLCRMLGVDRTIDIVLPHVLTYLNGSSYKLRVAFLACVPRIGAFLGALAFEQYMLPLLVRILHENEPLIDIRVVQVFHHFVQRRLVNPAAEFSARATYAEMLHCTLPLLVQPNEWMRQNVVWLVLAIAANLTRADRVCFLYPRVKAYLAHDVGEFTWDALYPSLTRPLTRQMVEMALAWYARAGLRGLFWLQTAVAVSLAHGRRKLVAFAKDLLRSHTAADALLRTDFALSVEDRLWVLKLKAVGLDEAELWKVHVLREYLAGHTRVSTGSDAGAAREFELALAVNISPKTVFFDVRYKAEALGTSSTYSDPATRLAGPALLEAVPHAAPLSLVLARNGKAQPSLQTHAANVFGQLERRHDKHRRASGPRAGAGETRIVGTIAEQIVSCTALHSFGGSNPYILQYLAQTEFEAQLDDFSEFGLVVLGDAQALAPGAGLVGAQVGSFCAGDGESIPDPVTCIAASPTSEVVVTGTRSGRLCAWDASWLEQSAGGSVGTRSIDLHLRITALAFMPHRWVFAVATEDSIVRLFRIDVAWGKNRRLARVCKLVSVRSTHLTQGYATSVQFVATAMRTICIVASFACRIVALDVVRMVPVFDWQNPPSYGPPLALVACRYATWVLVGTENGVLCLWDVRFGILLAALRVVVDGVPQRREIRHLVSVLPPPGRFGTLLASAGAYVALAAADCPDISVWAVPSFTCTNCFSPQSQRPQLRTYTLQRLDVLRIPSAEDIVAELALDFTSPAPLGPRALYFFAAASAGADDCLVLVTTDLRVIVWNWRDATRSTLLFTAGRVSFAQTTLLSLRVCYERVDVTQADGSAVSSVPENISDLCFVFRPHPMLVVGTDDGMVYVYK</sequence>
<dbReference type="InterPro" id="IPR016024">
    <property type="entry name" value="ARM-type_fold"/>
</dbReference>
<keyword evidence="6" id="KW-0547">Nucleotide-binding</keyword>
<dbReference type="GO" id="GO:0071561">
    <property type="term" value="C:nucleus-vacuole junction"/>
    <property type="evidence" value="ECO:0007669"/>
    <property type="project" value="TreeGrafter"/>
</dbReference>
<dbReference type="GO" id="GO:0045324">
    <property type="term" value="P:late endosome to vacuole transport"/>
    <property type="evidence" value="ECO:0007669"/>
    <property type="project" value="InterPro"/>
</dbReference>
<evidence type="ECO:0000256" key="5">
    <source>
        <dbReference type="ARBA" id="ARBA00022737"/>
    </source>
</evidence>
<dbReference type="Proteomes" id="UP000268321">
    <property type="component" value="Unassembled WGS sequence"/>
</dbReference>
<dbReference type="InterPro" id="IPR036322">
    <property type="entry name" value="WD40_repeat_dom_sf"/>
</dbReference>
<dbReference type="SUPFAM" id="SSF50978">
    <property type="entry name" value="WD40 repeat-like"/>
    <property type="match status" value="1"/>
</dbReference>
<evidence type="ECO:0000256" key="6">
    <source>
        <dbReference type="ARBA" id="ARBA00022741"/>
    </source>
</evidence>
<dbReference type="Gene3D" id="1.25.10.10">
    <property type="entry name" value="Leucine-rich Repeat Variant"/>
    <property type="match status" value="1"/>
</dbReference>
<organism evidence="10 11">
    <name type="scientific">Metschnikowia bicuspidata</name>
    <dbReference type="NCBI Taxonomy" id="27322"/>
    <lineage>
        <taxon>Eukaryota</taxon>
        <taxon>Fungi</taxon>
        <taxon>Dikarya</taxon>
        <taxon>Ascomycota</taxon>
        <taxon>Saccharomycotina</taxon>
        <taxon>Pichiomycetes</taxon>
        <taxon>Metschnikowiaceae</taxon>
        <taxon>Metschnikowia</taxon>
    </lineage>
</organism>
<dbReference type="InterPro" id="IPR011989">
    <property type="entry name" value="ARM-like"/>
</dbReference>
<keyword evidence="5" id="KW-0677">Repeat</keyword>
<evidence type="ECO:0000256" key="4">
    <source>
        <dbReference type="ARBA" id="ARBA00022679"/>
    </source>
</evidence>
<dbReference type="GO" id="GO:0005770">
    <property type="term" value="C:late endosome"/>
    <property type="evidence" value="ECO:0007669"/>
    <property type="project" value="TreeGrafter"/>
</dbReference>
<dbReference type="InterPro" id="IPR000719">
    <property type="entry name" value="Prot_kinase_dom"/>
</dbReference>
<evidence type="ECO:0000256" key="8">
    <source>
        <dbReference type="ARBA" id="ARBA00022840"/>
    </source>
</evidence>
<accession>A0A4P9ZEV8</accession>
<feature type="domain" description="Protein kinase" evidence="9">
    <location>
        <begin position="27"/>
        <end position="310"/>
    </location>
</feature>
<dbReference type="PROSITE" id="PS50011">
    <property type="entry name" value="PROTEIN_KINASE_DOM"/>
    <property type="match status" value="1"/>
</dbReference>
<evidence type="ECO:0000256" key="1">
    <source>
        <dbReference type="ARBA" id="ARBA00012513"/>
    </source>
</evidence>
<dbReference type="Gene3D" id="2.130.10.10">
    <property type="entry name" value="YVTN repeat-like/Quinoprotein amine dehydrogenase"/>
    <property type="match status" value="2"/>
</dbReference>
<gene>
    <name evidence="10" type="ORF">METBISCDRAFT_13875</name>
</gene>
<dbReference type="InterPro" id="IPR055231">
    <property type="entry name" value="2AA_helical"/>
</dbReference>
<keyword evidence="4" id="KW-0808">Transferase</keyword>
<keyword evidence="11" id="KW-1185">Reference proteome</keyword>
<dbReference type="SUPFAM" id="SSF48371">
    <property type="entry name" value="ARM repeat"/>
    <property type="match status" value="1"/>
</dbReference>
<dbReference type="SUPFAM" id="SSF56112">
    <property type="entry name" value="Protein kinase-like (PK-like)"/>
    <property type="match status" value="1"/>
</dbReference>
<name>A0A4P9ZEV8_9ASCO</name>
<evidence type="ECO:0000259" key="9">
    <source>
        <dbReference type="PROSITE" id="PS50011"/>
    </source>
</evidence>
<dbReference type="PANTHER" id="PTHR17583:SF0">
    <property type="entry name" value="PHOSPHOINOSITIDE 3-KINASE REGULATORY SUBUNIT 4"/>
    <property type="match status" value="1"/>
</dbReference>
<dbReference type="Pfam" id="PF00400">
    <property type="entry name" value="WD40"/>
    <property type="match status" value="1"/>
</dbReference>
<dbReference type="PANTHER" id="PTHR17583">
    <property type="entry name" value="PHOSPHOINOSITIDE 3-KINASE REGULATORY SUBUNIT 4"/>
    <property type="match status" value="1"/>
</dbReference>
<evidence type="ECO:0000313" key="11">
    <source>
        <dbReference type="Proteomes" id="UP000268321"/>
    </source>
</evidence>
<dbReference type="EC" id="2.7.11.1" evidence="1"/>
<dbReference type="GO" id="GO:0034272">
    <property type="term" value="C:phosphatidylinositol 3-kinase complex, class III, type II"/>
    <property type="evidence" value="ECO:0007669"/>
    <property type="project" value="TreeGrafter"/>
</dbReference>
<dbReference type="GO" id="GO:0005524">
    <property type="term" value="F:ATP binding"/>
    <property type="evidence" value="ECO:0007669"/>
    <property type="project" value="InterPro"/>
</dbReference>
<dbReference type="OrthoDB" id="242910at2759"/>
<evidence type="ECO:0000256" key="2">
    <source>
        <dbReference type="ARBA" id="ARBA00022527"/>
    </source>
</evidence>
<dbReference type="GO" id="GO:0016236">
    <property type="term" value="P:macroautophagy"/>
    <property type="evidence" value="ECO:0007669"/>
    <property type="project" value="InterPro"/>
</dbReference>
<dbReference type="InterPro" id="IPR045162">
    <property type="entry name" value="Vps15-like"/>
</dbReference>
<dbReference type="InterPro" id="IPR015943">
    <property type="entry name" value="WD40/YVTN_repeat-like_dom_sf"/>
</dbReference>
<dbReference type="SMART" id="SM00320">
    <property type="entry name" value="WD40"/>
    <property type="match status" value="4"/>
</dbReference>
<dbReference type="InterPro" id="IPR001680">
    <property type="entry name" value="WD40_rpt"/>
</dbReference>
<keyword evidence="8" id="KW-0067">ATP-binding</keyword>
<evidence type="ECO:0000256" key="3">
    <source>
        <dbReference type="ARBA" id="ARBA00022574"/>
    </source>
</evidence>
<dbReference type="InterPro" id="IPR011009">
    <property type="entry name" value="Kinase-like_dom_sf"/>
</dbReference>
<dbReference type="GO" id="GO:0004674">
    <property type="term" value="F:protein serine/threonine kinase activity"/>
    <property type="evidence" value="ECO:0007669"/>
    <property type="project" value="UniProtKB-KW"/>
</dbReference>
<keyword evidence="7" id="KW-0418">Kinase</keyword>
<keyword evidence="3" id="KW-0853">WD repeat</keyword>
<dbReference type="Pfam" id="PF00069">
    <property type="entry name" value="Pkinase"/>
    <property type="match status" value="1"/>
</dbReference>
<evidence type="ECO:0000256" key="7">
    <source>
        <dbReference type="ARBA" id="ARBA00022777"/>
    </source>
</evidence>
<reference evidence="11" key="1">
    <citation type="journal article" date="2018" name="Nat. Microbiol.">
        <title>Leveraging single-cell genomics to expand the fungal tree of life.</title>
        <authorList>
            <person name="Ahrendt S.R."/>
            <person name="Quandt C.A."/>
            <person name="Ciobanu D."/>
            <person name="Clum A."/>
            <person name="Salamov A."/>
            <person name="Andreopoulos B."/>
            <person name="Cheng J.F."/>
            <person name="Woyke T."/>
            <person name="Pelin A."/>
            <person name="Henrissat B."/>
            <person name="Reynolds N.K."/>
            <person name="Benny G.L."/>
            <person name="Smith M.E."/>
            <person name="James T.Y."/>
            <person name="Grigoriev I.V."/>
        </authorList>
    </citation>
    <scope>NUCLEOTIDE SEQUENCE [LARGE SCALE GENOMIC DNA]</scope>
    <source>
        <strain evidence="11">Baker2002</strain>
    </source>
</reference>
<dbReference type="GO" id="GO:0034271">
    <property type="term" value="C:phosphatidylinositol 3-kinase complex, class III, type I"/>
    <property type="evidence" value="ECO:0007669"/>
    <property type="project" value="TreeGrafter"/>
</dbReference>
<protein>
    <recommendedName>
        <fullName evidence="1">non-specific serine/threonine protein kinase</fullName>
        <ecNumber evidence="1">2.7.11.1</ecNumber>
    </recommendedName>
</protein>
<keyword evidence="2" id="KW-0723">Serine/threonine-protein kinase</keyword>
<dbReference type="Pfam" id="PF22956">
    <property type="entry name" value="VPS15-like_hel"/>
    <property type="match status" value="1"/>
</dbReference>
<evidence type="ECO:0000313" key="10">
    <source>
        <dbReference type="EMBL" id="RKP31534.1"/>
    </source>
</evidence>
<dbReference type="EMBL" id="ML004440">
    <property type="protein sequence ID" value="RKP31534.1"/>
    <property type="molecule type" value="Genomic_DNA"/>
</dbReference>
<proteinExistence type="predicted"/>
<dbReference type="GO" id="GO:0006623">
    <property type="term" value="P:protein targeting to vacuole"/>
    <property type="evidence" value="ECO:0007669"/>
    <property type="project" value="TreeGrafter"/>
</dbReference>